<dbReference type="PANTHER" id="PTHR15462">
    <property type="entry name" value="SERINE PROTEASE"/>
    <property type="match status" value="1"/>
</dbReference>
<dbReference type="AlphaFoldDB" id="A0A0G4G403"/>
<dbReference type="Pfam" id="PF01483">
    <property type="entry name" value="P_proprotein"/>
    <property type="match status" value="1"/>
</dbReference>
<name>A0A0G4G403_9ALVE</name>
<dbReference type="PANTHER" id="PTHR15462:SF8">
    <property type="entry name" value="SERINE PROTEASE"/>
    <property type="match status" value="1"/>
</dbReference>
<gene>
    <name evidence="9" type="ORF">Cvel_20189</name>
</gene>
<evidence type="ECO:0008006" key="10">
    <source>
        <dbReference type="Google" id="ProtNLM"/>
    </source>
</evidence>
<proteinExistence type="predicted"/>
<feature type="domain" description="P/Homo B" evidence="8">
    <location>
        <begin position="341"/>
        <end position="474"/>
    </location>
</feature>
<keyword evidence="3" id="KW-0378">Hydrolase</keyword>
<evidence type="ECO:0000256" key="6">
    <source>
        <dbReference type="SAM" id="SignalP"/>
    </source>
</evidence>
<dbReference type="InterPro" id="IPR008979">
    <property type="entry name" value="Galactose-bd-like_sf"/>
</dbReference>
<dbReference type="Pfam" id="PF13365">
    <property type="entry name" value="Trypsin_2"/>
    <property type="match status" value="1"/>
</dbReference>
<organism evidence="9">
    <name type="scientific">Chromera velia CCMP2878</name>
    <dbReference type="NCBI Taxonomy" id="1169474"/>
    <lineage>
        <taxon>Eukaryota</taxon>
        <taxon>Sar</taxon>
        <taxon>Alveolata</taxon>
        <taxon>Colpodellida</taxon>
        <taxon>Chromeraceae</taxon>
        <taxon>Chromera</taxon>
    </lineage>
</organism>
<evidence type="ECO:0000313" key="9">
    <source>
        <dbReference type="EMBL" id="CEM23163.1"/>
    </source>
</evidence>
<sequence>MVLNRIFSRYVFAQLSVLLLLVAGHERFQLRLDNPPAHTPEVIWDEDNRLNPTEVTAPLQATIVLVRKDMGRVEGEQLVLQPTTLAQYRPNLCGDVSFRSEPAPGSCSGVLISPQIIATAAHCASSTDAAKGFYYVFGFNTAEAAAQNRQVNRIPIKDVYEAKEVIGWELGNSHTDDLRSSDWALIRLERKVENRAPVHVRLGGKTDADHFYVIGHPSGLPAKVTARTDELDRQSMMMSNFYDAFFRARLDTFGGNSGSPVFNAVTDELEGLLVRGDSDWMWEYGSGQRCQREARCPQDRGQTGIDRGVLSCSGETVTRATEFSGLLMYDAVQADTSIGRTVPKEVAPDSEHFPINVPDYGRGQIALHFESPKAPQSDETLRTVGVNLEASHSYSIAELSLRLEGPTGRSVDFGPLPSSPVHHLGASRPEVHAAFGDSPTGTWTLYVRDTAAQDTGEIQGARLAFFFSDGEGDAVTLPMTMSNPVPVEIPDNRYQGVDLSFNPVEPLPESIATMKSPGVVSWQLELKLNHARPRDAVQMRLGSPNNDRSFQFRTRTMGTERVFGNNNRHQIFYYGTNPLGTWNVNLVDWNPTVVGEVTEATLTLKVTDMEEARVSLRTPPRIPLGEGEGEAPEAPEGEPSEAPAAEGEAEGEHEQMSTPAPPAEEEGEGHGQMSTPPPPAETPSPEAEEVPASP</sequence>
<protein>
    <recommendedName>
        <fullName evidence="10">Serine protease</fullName>
    </recommendedName>
</protein>
<feature type="compositionally biased region" description="Acidic residues" evidence="5">
    <location>
        <begin position="627"/>
        <end position="639"/>
    </location>
</feature>
<evidence type="ECO:0000256" key="5">
    <source>
        <dbReference type="SAM" id="MobiDB-lite"/>
    </source>
</evidence>
<dbReference type="PhylomeDB" id="A0A0G4G403"/>
<dbReference type="InterPro" id="IPR002884">
    <property type="entry name" value="P_dom"/>
</dbReference>
<dbReference type="PRINTS" id="PR00722">
    <property type="entry name" value="CHYMOTRYPSIN"/>
</dbReference>
<keyword evidence="2 6" id="KW-0732">Signal</keyword>
<evidence type="ECO:0000256" key="2">
    <source>
        <dbReference type="ARBA" id="ARBA00022729"/>
    </source>
</evidence>
<accession>A0A0G4G403</accession>
<evidence type="ECO:0000256" key="4">
    <source>
        <dbReference type="ARBA" id="ARBA00022825"/>
    </source>
</evidence>
<evidence type="ECO:0000256" key="1">
    <source>
        <dbReference type="ARBA" id="ARBA00022670"/>
    </source>
</evidence>
<dbReference type="InterPro" id="IPR001254">
    <property type="entry name" value="Trypsin_dom"/>
</dbReference>
<keyword evidence="1" id="KW-0645">Protease</keyword>
<dbReference type="InterPro" id="IPR009003">
    <property type="entry name" value="Peptidase_S1_PA"/>
</dbReference>
<dbReference type="EMBL" id="CDMZ01000877">
    <property type="protein sequence ID" value="CEM23163.1"/>
    <property type="molecule type" value="Genomic_DNA"/>
</dbReference>
<evidence type="ECO:0000256" key="3">
    <source>
        <dbReference type="ARBA" id="ARBA00022801"/>
    </source>
</evidence>
<dbReference type="PROSITE" id="PS50240">
    <property type="entry name" value="TRYPSIN_DOM"/>
    <property type="match status" value="1"/>
</dbReference>
<evidence type="ECO:0000259" key="7">
    <source>
        <dbReference type="PROSITE" id="PS50240"/>
    </source>
</evidence>
<dbReference type="InterPro" id="IPR043504">
    <property type="entry name" value="Peptidase_S1_PA_chymotrypsin"/>
</dbReference>
<dbReference type="InterPro" id="IPR050966">
    <property type="entry name" value="Glutamyl_endopeptidase"/>
</dbReference>
<feature type="chain" id="PRO_5005189664" description="Serine protease" evidence="6">
    <location>
        <begin position="25"/>
        <end position="694"/>
    </location>
</feature>
<dbReference type="PROSITE" id="PS00673">
    <property type="entry name" value="V8_SER"/>
    <property type="match status" value="1"/>
</dbReference>
<feature type="domain" description="Peptidase S1" evidence="7">
    <location>
        <begin position="21"/>
        <end position="337"/>
    </location>
</feature>
<reference evidence="9" key="1">
    <citation type="submission" date="2014-11" db="EMBL/GenBank/DDBJ databases">
        <authorList>
            <person name="Otto D Thomas"/>
            <person name="Naeem Raeece"/>
        </authorList>
    </citation>
    <scope>NUCLEOTIDE SEQUENCE</scope>
</reference>
<dbReference type="InterPro" id="IPR000126">
    <property type="entry name" value="V8_ser_AS"/>
</dbReference>
<dbReference type="Gene3D" id="2.60.120.260">
    <property type="entry name" value="Galactose-binding domain-like"/>
    <property type="match status" value="1"/>
</dbReference>
<evidence type="ECO:0000259" key="8">
    <source>
        <dbReference type="PROSITE" id="PS51829"/>
    </source>
</evidence>
<dbReference type="VEuPathDB" id="CryptoDB:Cvel_20189"/>
<keyword evidence="4" id="KW-0720">Serine protease</keyword>
<dbReference type="GO" id="GO:0006508">
    <property type="term" value="P:proteolysis"/>
    <property type="evidence" value="ECO:0007669"/>
    <property type="project" value="UniProtKB-KW"/>
</dbReference>
<feature type="signal peptide" evidence="6">
    <location>
        <begin position="1"/>
        <end position="24"/>
    </location>
</feature>
<dbReference type="PROSITE" id="PS51829">
    <property type="entry name" value="P_HOMO_B"/>
    <property type="match status" value="1"/>
</dbReference>
<dbReference type="InterPro" id="IPR001314">
    <property type="entry name" value="Peptidase_S1A"/>
</dbReference>
<dbReference type="Gene3D" id="2.40.10.10">
    <property type="entry name" value="Trypsin-like serine proteases"/>
    <property type="match status" value="2"/>
</dbReference>
<feature type="region of interest" description="Disordered" evidence="5">
    <location>
        <begin position="614"/>
        <end position="694"/>
    </location>
</feature>
<dbReference type="SUPFAM" id="SSF50494">
    <property type="entry name" value="Trypsin-like serine proteases"/>
    <property type="match status" value="1"/>
</dbReference>
<dbReference type="SUPFAM" id="SSF49785">
    <property type="entry name" value="Galactose-binding domain-like"/>
    <property type="match status" value="1"/>
</dbReference>
<dbReference type="GO" id="GO:0004252">
    <property type="term" value="F:serine-type endopeptidase activity"/>
    <property type="evidence" value="ECO:0007669"/>
    <property type="project" value="InterPro"/>
</dbReference>